<evidence type="ECO:0000259" key="1">
    <source>
        <dbReference type="Pfam" id="PF00561"/>
    </source>
</evidence>
<organism evidence="2 3">
    <name type="scientific">Sphingopyxis italica</name>
    <dbReference type="NCBI Taxonomy" id="1129133"/>
    <lineage>
        <taxon>Bacteria</taxon>
        <taxon>Pseudomonadati</taxon>
        <taxon>Pseudomonadota</taxon>
        <taxon>Alphaproteobacteria</taxon>
        <taxon>Sphingomonadales</taxon>
        <taxon>Sphingomonadaceae</taxon>
        <taxon>Sphingopyxis</taxon>
    </lineage>
</organism>
<dbReference type="Gene3D" id="3.40.50.1820">
    <property type="entry name" value="alpha/beta hydrolase"/>
    <property type="match status" value="1"/>
</dbReference>
<protein>
    <submittedName>
        <fullName evidence="2">Pimeloyl-[acyl-carrier protein] methyl ester esterase</fullName>
        <ecNumber evidence="2">3.1.1.85</ecNumber>
    </submittedName>
</protein>
<evidence type="ECO:0000313" key="3">
    <source>
        <dbReference type="Proteomes" id="UP000535078"/>
    </source>
</evidence>
<proteinExistence type="predicted"/>
<dbReference type="GO" id="GO:0090499">
    <property type="term" value="F:pimelyl-[acyl-carrier protein] methyl ester esterase activity"/>
    <property type="evidence" value="ECO:0007669"/>
    <property type="project" value="UniProtKB-EC"/>
</dbReference>
<dbReference type="Proteomes" id="UP000535078">
    <property type="component" value="Unassembled WGS sequence"/>
</dbReference>
<dbReference type="EC" id="3.1.1.85" evidence="2"/>
<dbReference type="InterPro" id="IPR050228">
    <property type="entry name" value="Carboxylesterase_BioH"/>
</dbReference>
<dbReference type="SUPFAM" id="SSF53474">
    <property type="entry name" value="alpha/beta-Hydrolases"/>
    <property type="match status" value="1"/>
</dbReference>
<keyword evidence="3" id="KW-1185">Reference proteome</keyword>
<dbReference type="RefSeq" id="WP_167921447.1">
    <property type="nucleotide sequence ID" value="NZ_JAATIT010000002.1"/>
</dbReference>
<dbReference type="AlphaFoldDB" id="A0A7X6B973"/>
<dbReference type="EMBL" id="JAATIT010000002">
    <property type="protein sequence ID" value="NJB90004.1"/>
    <property type="molecule type" value="Genomic_DNA"/>
</dbReference>
<name>A0A7X6B973_9SPHN</name>
<dbReference type="InterPro" id="IPR000073">
    <property type="entry name" value="AB_hydrolase_1"/>
</dbReference>
<evidence type="ECO:0000313" key="2">
    <source>
        <dbReference type="EMBL" id="NJB90004.1"/>
    </source>
</evidence>
<accession>A0A7X6B973</accession>
<dbReference type="InterPro" id="IPR029058">
    <property type="entry name" value="AB_hydrolase_fold"/>
</dbReference>
<dbReference type="PANTHER" id="PTHR43194:SF2">
    <property type="entry name" value="PEROXISOMAL MEMBRANE PROTEIN LPX1"/>
    <property type="match status" value="1"/>
</dbReference>
<sequence>MAYLDTEDGGRVYYAHHRAPELPVVLIHGWGMSGDYWASAVEALLADGHGAITVDHRGCGRSDRDFTDMSIDAITRDVTAIVEHCGAPRVALNGWSLGGAVAVAAAGLLGERVAGLVLTCGASPRYVQGEGFAHGGTAEDVLGIGAAITADRPGFFRALAEGASGEGASEAMIGWVERGFIATGPRASDTLAGLATLDQRDLLASFDFPVLSIGGARDSIADPAIAGFAANCARNGTLLTLDTGHSPQLEAPSAYNEAFLDFVRKLA</sequence>
<comment type="caution">
    <text evidence="2">The sequence shown here is derived from an EMBL/GenBank/DDBJ whole genome shotgun (WGS) entry which is preliminary data.</text>
</comment>
<feature type="domain" description="AB hydrolase-1" evidence="1">
    <location>
        <begin position="23"/>
        <end position="121"/>
    </location>
</feature>
<dbReference type="Pfam" id="PF00561">
    <property type="entry name" value="Abhydrolase_1"/>
    <property type="match status" value="1"/>
</dbReference>
<dbReference type="PANTHER" id="PTHR43194">
    <property type="entry name" value="HYDROLASE ALPHA/BETA FOLD FAMILY"/>
    <property type="match status" value="1"/>
</dbReference>
<gene>
    <name evidence="2" type="ORF">GGR90_002179</name>
</gene>
<reference evidence="2 3" key="1">
    <citation type="submission" date="2020-03" db="EMBL/GenBank/DDBJ databases">
        <title>Genomic Encyclopedia of Type Strains, Phase IV (KMG-IV): sequencing the most valuable type-strain genomes for metagenomic binning, comparative biology and taxonomic classification.</title>
        <authorList>
            <person name="Goeker M."/>
        </authorList>
    </citation>
    <scope>NUCLEOTIDE SEQUENCE [LARGE SCALE GENOMIC DNA]</scope>
    <source>
        <strain evidence="2 3">DSM 25229</strain>
    </source>
</reference>
<keyword evidence="2" id="KW-0378">Hydrolase</keyword>